<dbReference type="RefSeq" id="WP_073119307.1">
    <property type="nucleotide sequence ID" value="NZ_BMEN01000002.1"/>
</dbReference>
<dbReference type="OrthoDB" id="1442510at2"/>
<dbReference type="EMBL" id="FQXQ01000002">
    <property type="protein sequence ID" value="SHH61157.1"/>
    <property type="molecule type" value="Genomic_DNA"/>
</dbReference>
<proteinExistence type="predicted"/>
<evidence type="ECO:0000313" key="1">
    <source>
        <dbReference type="EMBL" id="SHH61157.1"/>
    </source>
</evidence>
<evidence type="ECO:0000313" key="2">
    <source>
        <dbReference type="Proteomes" id="UP000184109"/>
    </source>
</evidence>
<sequence length="125" mass="14128">MKEKLEIKKHDSFLSIFGLVLLLLLSPCKVRNFVQAELGVPQTNVLNKSQTTILTTSCVTFDVAEINHSSSISVTKVIDLFFNEKLFVFHFPIQPKATNALQISKSKLIPSIPLYLLYQNIQVYS</sequence>
<reference evidence="2" key="1">
    <citation type="submission" date="2016-11" db="EMBL/GenBank/DDBJ databases">
        <authorList>
            <person name="Varghese N."/>
            <person name="Submissions S."/>
        </authorList>
    </citation>
    <scope>NUCLEOTIDE SEQUENCE [LARGE SCALE GENOMIC DNA]</scope>
    <source>
        <strain evidence="2">DSM 100572</strain>
    </source>
</reference>
<dbReference type="AlphaFoldDB" id="A0A1M5UDX8"/>
<name>A0A1M5UDX8_9FLAO</name>
<gene>
    <name evidence="1" type="ORF">SAMN05444281_1193</name>
</gene>
<protein>
    <submittedName>
        <fullName evidence="1">Uncharacterized protein</fullName>
    </submittedName>
</protein>
<dbReference type="Proteomes" id="UP000184109">
    <property type="component" value="Unassembled WGS sequence"/>
</dbReference>
<keyword evidence="2" id="KW-1185">Reference proteome</keyword>
<accession>A0A1M5UDX8</accession>
<organism evidence="1 2">
    <name type="scientific">Wenyingzhuangia marina</name>
    <dbReference type="NCBI Taxonomy" id="1195760"/>
    <lineage>
        <taxon>Bacteria</taxon>
        <taxon>Pseudomonadati</taxon>
        <taxon>Bacteroidota</taxon>
        <taxon>Flavobacteriia</taxon>
        <taxon>Flavobacteriales</taxon>
        <taxon>Flavobacteriaceae</taxon>
        <taxon>Wenyingzhuangia</taxon>
    </lineage>
</organism>
<dbReference type="STRING" id="1195760.SAMN05444281_1193"/>